<protein>
    <submittedName>
        <fullName evidence="1">Uncharacterized protein</fullName>
    </submittedName>
</protein>
<dbReference type="AlphaFoldDB" id="A0A2N3VJW8"/>
<accession>A0A2N3VJW8</accession>
<evidence type="ECO:0000313" key="1">
    <source>
        <dbReference type="EMBL" id="PKV81906.1"/>
    </source>
</evidence>
<organism evidence="1 2">
    <name type="scientific">Nocardia fluminea</name>
    <dbReference type="NCBI Taxonomy" id="134984"/>
    <lineage>
        <taxon>Bacteria</taxon>
        <taxon>Bacillati</taxon>
        <taxon>Actinomycetota</taxon>
        <taxon>Actinomycetes</taxon>
        <taxon>Mycobacteriales</taxon>
        <taxon>Nocardiaceae</taxon>
        <taxon>Nocardia</taxon>
    </lineage>
</organism>
<comment type="caution">
    <text evidence="1">The sequence shown here is derived from an EMBL/GenBank/DDBJ whole genome shotgun (WGS) entry which is preliminary data.</text>
</comment>
<gene>
    <name evidence="1" type="ORF">ATK86_6379</name>
</gene>
<evidence type="ECO:0000313" key="2">
    <source>
        <dbReference type="Proteomes" id="UP000233766"/>
    </source>
</evidence>
<sequence length="115" mass="12634">MLRLGLGKGDATVTLRVLPARRTSSFAVGLKDDGWRGLASETTSVCGLDAQRTTGISTTSEGDLYKEFLGFSYDVGEMSYPIMMFAQAPATDRDMYRPDFGTFVNGLEIVSRRTY</sequence>
<dbReference type="Proteomes" id="UP000233766">
    <property type="component" value="Unassembled WGS sequence"/>
</dbReference>
<keyword evidence="2" id="KW-1185">Reference proteome</keyword>
<reference evidence="1 2" key="1">
    <citation type="submission" date="2017-12" db="EMBL/GenBank/DDBJ databases">
        <title>Sequencing the genomes of 1000 Actinobacteria strains.</title>
        <authorList>
            <person name="Klenk H.-P."/>
        </authorList>
    </citation>
    <scope>NUCLEOTIDE SEQUENCE [LARGE SCALE GENOMIC DNA]</scope>
    <source>
        <strain evidence="1 2">DSM 44489</strain>
    </source>
</reference>
<dbReference type="EMBL" id="PJMW01000002">
    <property type="protein sequence ID" value="PKV81906.1"/>
    <property type="molecule type" value="Genomic_DNA"/>
</dbReference>
<proteinExistence type="predicted"/>
<name>A0A2N3VJW8_9NOCA</name>